<sequence>MPKLTDYVRAGYRRRQRPWDRTELPEWWDVAVWVAVGGIVMMLAVGAVVGRGESSGGATTGSKPPPYAVETLNPRGSGTTPGAASAPSTTSTAPSQTPPAGVSAKDFTASAAMSVPVTGGGTTVVPAGARNVAMAAAKATATGDWTGIPFVGAARPTPARTPAPPGSVVGEITVTDPSVTGNSQYRFSATIRHGGTAKTHVVEILVERDESGYAIRAR</sequence>
<evidence type="ECO:0000256" key="1">
    <source>
        <dbReference type="SAM" id="MobiDB-lite"/>
    </source>
</evidence>
<dbReference type="Proteomes" id="UP001500683">
    <property type="component" value="Unassembled WGS sequence"/>
</dbReference>
<name>A0ABP7WTX1_9ACTN</name>
<organism evidence="3 4">
    <name type="scientific">Actinomadura miaoliensis</name>
    <dbReference type="NCBI Taxonomy" id="430685"/>
    <lineage>
        <taxon>Bacteria</taxon>
        <taxon>Bacillati</taxon>
        <taxon>Actinomycetota</taxon>
        <taxon>Actinomycetes</taxon>
        <taxon>Streptosporangiales</taxon>
        <taxon>Thermomonosporaceae</taxon>
        <taxon>Actinomadura</taxon>
    </lineage>
</organism>
<keyword evidence="2" id="KW-0472">Membrane</keyword>
<dbReference type="EMBL" id="BAAAZG010000055">
    <property type="protein sequence ID" value="GAA4096760.1"/>
    <property type="molecule type" value="Genomic_DNA"/>
</dbReference>
<evidence type="ECO:0000313" key="3">
    <source>
        <dbReference type="EMBL" id="GAA4096760.1"/>
    </source>
</evidence>
<feature type="compositionally biased region" description="Low complexity" evidence="1">
    <location>
        <begin position="76"/>
        <end position="101"/>
    </location>
</feature>
<accession>A0ABP7WTX1</accession>
<feature type="region of interest" description="Disordered" evidence="1">
    <location>
        <begin position="52"/>
        <end position="103"/>
    </location>
</feature>
<protein>
    <submittedName>
        <fullName evidence="3">Uncharacterized protein</fullName>
    </submittedName>
</protein>
<keyword evidence="4" id="KW-1185">Reference proteome</keyword>
<evidence type="ECO:0000313" key="4">
    <source>
        <dbReference type="Proteomes" id="UP001500683"/>
    </source>
</evidence>
<dbReference type="RefSeq" id="WP_344956271.1">
    <property type="nucleotide sequence ID" value="NZ_BAAAZG010000055.1"/>
</dbReference>
<keyword evidence="2" id="KW-1133">Transmembrane helix</keyword>
<proteinExistence type="predicted"/>
<evidence type="ECO:0000256" key="2">
    <source>
        <dbReference type="SAM" id="Phobius"/>
    </source>
</evidence>
<keyword evidence="2" id="KW-0812">Transmembrane</keyword>
<feature type="transmembrane region" description="Helical" evidence="2">
    <location>
        <begin position="30"/>
        <end position="49"/>
    </location>
</feature>
<comment type="caution">
    <text evidence="3">The sequence shown here is derived from an EMBL/GenBank/DDBJ whole genome shotgun (WGS) entry which is preliminary data.</text>
</comment>
<gene>
    <name evidence="3" type="ORF">GCM10022214_70700</name>
</gene>
<reference evidence="4" key="1">
    <citation type="journal article" date="2019" name="Int. J. Syst. Evol. Microbiol.">
        <title>The Global Catalogue of Microorganisms (GCM) 10K type strain sequencing project: providing services to taxonomists for standard genome sequencing and annotation.</title>
        <authorList>
            <consortium name="The Broad Institute Genomics Platform"/>
            <consortium name="The Broad Institute Genome Sequencing Center for Infectious Disease"/>
            <person name="Wu L."/>
            <person name="Ma J."/>
        </authorList>
    </citation>
    <scope>NUCLEOTIDE SEQUENCE [LARGE SCALE GENOMIC DNA]</scope>
    <source>
        <strain evidence="4">JCM 16702</strain>
    </source>
</reference>